<keyword evidence="2 3" id="KW-0378">Hydrolase</keyword>
<proteinExistence type="inferred from homology"/>
<evidence type="ECO:0000256" key="2">
    <source>
        <dbReference type="ARBA" id="ARBA00022801"/>
    </source>
</evidence>
<dbReference type="GO" id="GO:0016788">
    <property type="term" value="F:hydrolase activity, acting on ester bonds"/>
    <property type="evidence" value="ECO:0007669"/>
    <property type="project" value="TreeGrafter"/>
</dbReference>
<dbReference type="Pfam" id="PF00756">
    <property type="entry name" value="Esterase"/>
    <property type="match status" value="1"/>
</dbReference>
<evidence type="ECO:0000256" key="1">
    <source>
        <dbReference type="ARBA" id="ARBA00005622"/>
    </source>
</evidence>
<name>A0AAD7ANM4_9AGAR</name>
<reference evidence="3" key="1">
    <citation type="submission" date="2023-03" db="EMBL/GenBank/DDBJ databases">
        <title>Massive genome expansion in bonnet fungi (Mycena s.s.) driven by repeated elements and novel gene families across ecological guilds.</title>
        <authorList>
            <consortium name="Lawrence Berkeley National Laboratory"/>
            <person name="Harder C.B."/>
            <person name="Miyauchi S."/>
            <person name="Viragh M."/>
            <person name="Kuo A."/>
            <person name="Thoen E."/>
            <person name="Andreopoulos B."/>
            <person name="Lu D."/>
            <person name="Skrede I."/>
            <person name="Drula E."/>
            <person name="Henrissat B."/>
            <person name="Morin E."/>
            <person name="Kohler A."/>
            <person name="Barry K."/>
            <person name="LaButti K."/>
            <person name="Morin E."/>
            <person name="Salamov A."/>
            <person name="Lipzen A."/>
            <person name="Mereny Z."/>
            <person name="Hegedus B."/>
            <person name="Baldrian P."/>
            <person name="Stursova M."/>
            <person name="Weitz H."/>
            <person name="Taylor A."/>
            <person name="Grigoriev I.V."/>
            <person name="Nagy L.G."/>
            <person name="Martin F."/>
            <person name="Kauserud H."/>
        </authorList>
    </citation>
    <scope>NUCLEOTIDE SEQUENCE</scope>
    <source>
        <strain evidence="3">CBHHK002</strain>
    </source>
</reference>
<gene>
    <name evidence="3" type="ORF">DFH08DRAFT_258708</name>
</gene>
<comment type="caution">
    <text evidence="3">The sequence shown here is derived from an EMBL/GenBank/DDBJ whole genome shotgun (WGS) entry which is preliminary data.</text>
</comment>
<evidence type="ECO:0000313" key="4">
    <source>
        <dbReference type="Proteomes" id="UP001218218"/>
    </source>
</evidence>
<evidence type="ECO:0000313" key="3">
    <source>
        <dbReference type="EMBL" id="KAJ7363768.1"/>
    </source>
</evidence>
<keyword evidence="4" id="KW-1185">Reference proteome</keyword>
<accession>A0AAD7ANM4</accession>
<dbReference type="Gene3D" id="3.40.50.1820">
    <property type="entry name" value="alpha/beta hydrolase"/>
    <property type="match status" value="1"/>
</dbReference>
<dbReference type="AlphaFoldDB" id="A0AAD7ANM4"/>
<sequence length="305" mass="33647">MNAIQNYSSWAFNPLVSFPPTVFPNTALWNVSNGDLGLEYQIGVSWPLNWTSTNTSASDVLSMYVLDGNALGQTASEAFHRRLPVEPSQPDTIVISIGYPLTSDVYSPQRSTDFRPPIANQTEAGTPGADAFLSFISTVLRPFVHARLFPNARFVREALYGHSFGGLFVIYALATRPDLFDTFLSASPALFWENGAMLALAPALLANATAHAHPGRKPAFMLSYGSLEQFPVRRRTETAEEFQARKAIIEPFKMTDNCKELYAELRGNHGLRFVGIKEYEGSDHPSVAAVAITDGADFFIDWFPL</sequence>
<protein>
    <submittedName>
        <fullName evidence="3">Alpha/Beta hydrolase protein</fullName>
    </submittedName>
</protein>
<dbReference type="EMBL" id="JARIHO010000003">
    <property type="protein sequence ID" value="KAJ7363768.1"/>
    <property type="molecule type" value="Genomic_DNA"/>
</dbReference>
<dbReference type="InterPro" id="IPR000801">
    <property type="entry name" value="Esterase-like"/>
</dbReference>
<dbReference type="Proteomes" id="UP001218218">
    <property type="component" value="Unassembled WGS sequence"/>
</dbReference>
<dbReference type="SUPFAM" id="SSF53474">
    <property type="entry name" value="alpha/beta-Hydrolases"/>
    <property type="match status" value="1"/>
</dbReference>
<dbReference type="InterPro" id="IPR029058">
    <property type="entry name" value="AB_hydrolase_fold"/>
</dbReference>
<dbReference type="PANTHER" id="PTHR40841:SF2">
    <property type="entry name" value="SIDEROPHORE-DEGRADING ESTERASE (EUROFUNG)"/>
    <property type="match status" value="1"/>
</dbReference>
<comment type="similarity">
    <text evidence="1">Belongs to the esterase D family.</text>
</comment>
<organism evidence="3 4">
    <name type="scientific">Mycena albidolilacea</name>
    <dbReference type="NCBI Taxonomy" id="1033008"/>
    <lineage>
        <taxon>Eukaryota</taxon>
        <taxon>Fungi</taxon>
        <taxon>Dikarya</taxon>
        <taxon>Basidiomycota</taxon>
        <taxon>Agaricomycotina</taxon>
        <taxon>Agaricomycetes</taxon>
        <taxon>Agaricomycetidae</taxon>
        <taxon>Agaricales</taxon>
        <taxon>Marasmiineae</taxon>
        <taxon>Mycenaceae</taxon>
        <taxon>Mycena</taxon>
    </lineage>
</organism>
<dbReference type="InterPro" id="IPR052558">
    <property type="entry name" value="Siderophore_Hydrolase_D"/>
</dbReference>
<dbReference type="PANTHER" id="PTHR40841">
    <property type="entry name" value="SIDEROPHORE TRIACETYLFUSARININE C ESTERASE"/>
    <property type="match status" value="1"/>
</dbReference>